<proteinExistence type="predicted"/>
<reference evidence="2" key="1">
    <citation type="submission" date="2021-01" db="EMBL/GenBank/DDBJ databases">
        <authorList>
            <person name="Corre E."/>
            <person name="Pelletier E."/>
            <person name="Niang G."/>
            <person name="Scheremetjew M."/>
            <person name="Finn R."/>
            <person name="Kale V."/>
            <person name="Holt S."/>
            <person name="Cochrane G."/>
            <person name="Meng A."/>
            <person name="Brown T."/>
            <person name="Cohen L."/>
        </authorList>
    </citation>
    <scope>NUCLEOTIDE SEQUENCE</scope>
    <source>
        <strain evidence="2">CCMP622</strain>
    </source>
</reference>
<feature type="compositionally biased region" description="Basic and acidic residues" evidence="1">
    <location>
        <begin position="10"/>
        <end position="21"/>
    </location>
</feature>
<evidence type="ECO:0000313" key="2">
    <source>
        <dbReference type="EMBL" id="CAD9765186.1"/>
    </source>
</evidence>
<dbReference type="EMBL" id="HBHP01017009">
    <property type="protein sequence ID" value="CAD9765186.1"/>
    <property type="molecule type" value="Transcribed_RNA"/>
</dbReference>
<gene>
    <name evidence="2" type="ORF">LSP00402_LOCUS10542</name>
</gene>
<evidence type="ECO:0000256" key="1">
    <source>
        <dbReference type="SAM" id="MobiDB-lite"/>
    </source>
</evidence>
<organism evidence="2">
    <name type="scientific">Lotharella oceanica</name>
    <dbReference type="NCBI Taxonomy" id="641309"/>
    <lineage>
        <taxon>Eukaryota</taxon>
        <taxon>Sar</taxon>
        <taxon>Rhizaria</taxon>
        <taxon>Cercozoa</taxon>
        <taxon>Chlorarachniophyceae</taxon>
        <taxon>Lotharella</taxon>
    </lineage>
</organism>
<feature type="region of interest" description="Disordered" evidence="1">
    <location>
        <begin position="1"/>
        <end position="21"/>
    </location>
</feature>
<dbReference type="AlphaFoldDB" id="A0A7S2XAN9"/>
<sequence length="135" mass="15972">MMDEKRKRKNMETVEEKKEKLLNRTSEQIDRKLFQMNIAKRAGKKDKVASTLRELITCQREKKCSPSQQREMLLAANELSMWELSHEIWGLMDKQQAMTWWRLPTDPPEPRPRSKLLPRKFASSDITDLTQLLTA</sequence>
<protein>
    <submittedName>
        <fullName evidence="2">Uncharacterized protein</fullName>
    </submittedName>
</protein>
<accession>A0A7S2XAN9</accession>
<name>A0A7S2XAN9_9EUKA</name>